<dbReference type="EMBL" id="JACQXR010000137">
    <property type="protein sequence ID" value="MBI4727558.1"/>
    <property type="molecule type" value="Genomic_DNA"/>
</dbReference>
<sequence length="67" mass="7630">MANELEDQYSREVESQGRIVNIDPGYLNESRLGLASCKDFSHRIHLDRGVFAETTLIYQGDGFKPLE</sequence>
<organism evidence="1 2">
    <name type="scientific">candidate division TA06 bacterium</name>
    <dbReference type="NCBI Taxonomy" id="2250710"/>
    <lineage>
        <taxon>Bacteria</taxon>
        <taxon>Bacteria division TA06</taxon>
    </lineage>
</organism>
<comment type="caution">
    <text evidence="1">The sequence shown here is derived from an EMBL/GenBank/DDBJ whole genome shotgun (WGS) entry which is preliminary data.</text>
</comment>
<evidence type="ECO:0000313" key="1">
    <source>
        <dbReference type="EMBL" id="MBI4727558.1"/>
    </source>
</evidence>
<protein>
    <submittedName>
        <fullName evidence="1">DUF4416 family protein</fullName>
    </submittedName>
</protein>
<dbReference type="InterPro" id="IPR025529">
    <property type="entry name" value="DUF4416"/>
</dbReference>
<dbReference type="Proteomes" id="UP000736328">
    <property type="component" value="Unassembled WGS sequence"/>
</dbReference>
<dbReference type="AlphaFoldDB" id="A0A933ICP5"/>
<dbReference type="Pfam" id="PF14385">
    <property type="entry name" value="DUF4416"/>
    <property type="match status" value="1"/>
</dbReference>
<reference evidence="1" key="1">
    <citation type="submission" date="2020-07" db="EMBL/GenBank/DDBJ databases">
        <title>Huge and variable diversity of episymbiotic CPR bacteria and DPANN archaea in groundwater ecosystems.</title>
        <authorList>
            <person name="He C.Y."/>
            <person name="Keren R."/>
            <person name="Whittaker M."/>
            <person name="Farag I.F."/>
            <person name="Doudna J."/>
            <person name="Cate J.H.D."/>
            <person name="Banfield J.F."/>
        </authorList>
    </citation>
    <scope>NUCLEOTIDE SEQUENCE</scope>
    <source>
        <strain evidence="1">NC_groundwater_1520_Pr4_B-0.1um_53_5</strain>
    </source>
</reference>
<evidence type="ECO:0000313" key="2">
    <source>
        <dbReference type="Proteomes" id="UP000736328"/>
    </source>
</evidence>
<proteinExistence type="predicted"/>
<gene>
    <name evidence="1" type="ORF">HY768_10155</name>
</gene>
<name>A0A933ICP5_UNCT6</name>
<accession>A0A933ICP5</accession>